<dbReference type="InterPro" id="IPR023198">
    <property type="entry name" value="PGP-like_dom2"/>
</dbReference>
<dbReference type="Gene3D" id="1.10.150.240">
    <property type="entry name" value="Putative phosphatase, domain 2"/>
    <property type="match status" value="1"/>
</dbReference>
<dbReference type="NCBIfam" id="TIGR01509">
    <property type="entry name" value="HAD-SF-IA-v3"/>
    <property type="match status" value="1"/>
</dbReference>
<reference evidence="9" key="1">
    <citation type="submission" date="2022-01" db="EMBL/GenBank/DDBJ databases">
        <authorList>
            <person name="King R."/>
        </authorList>
    </citation>
    <scope>NUCLEOTIDE SEQUENCE</scope>
</reference>
<evidence type="ECO:0000256" key="4">
    <source>
        <dbReference type="ARBA" id="ARBA00022801"/>
    </source>
</evidence>
<dbReference type="PANTHER" id="PTHR18901:SF38">
    <property type="entry name" value="PSEUDOURIDINE-5'-PHOSPHATASE"/>
    <property type="match status" value="1"/>
</dbReference>
<name>A0A9P0D4I1_9CUCU</name>
<keyword evidence="4" id="KW-0378">Hydrolase</keyword>
<keyword evidence="5" id="KW-0460">Magnesium</keyword>
<dbReference type="InterPro" id="IPR041492">
    <property type="entry name" value="HAD_2"/>
</dbReference>
<dbReference type="FunFam" id="1.10.150.240:FF:000001">
    <property type="entry name" value="Haloacid dehalogenase-like hydrolase domain"/>
    <property type="match status" value="1"/>
</dbReference>
<dbReference type="FunFam" id="3.40.50.1000:FF:000055">
    <property type="entry name" value="Haloacid dehalogenase-like hydrolase family protein"/>
    <property type="match status" value="1"/>
</dbReference>
<dbReference type="SFLD" id="SFLDG01135">
    <property type="entry name" value="C1.5.6:_HAD__Beta-PGM__Phospha"/>
    <property type="match status" value="1"/>
</dbReference>
<evidence type="ECO:0000313" key="10">
    <source>
        <dbReference type="Proteomes" id="UP001153636"/>
    </source>
</evidence>
<organism evidence="9 10">
    <name type="scientific">Psylliodes chrysocephalus</name>
    <dbReference type="NCBI Taxonomy" id="3402493"/>
    <lineage>
        <taxon>Eukaryota</taxon>
        <taxon>Metazoa</taxon>
        <taxon>Ecdysozoa</taxon>
        <taxon>Arthropoda</taxon>
        <taxon>Hexapoda</taxon>
        <taxon>Insecta</taxon>
        <taxon>Pterygota</taxon>
        <taxon>Neoptera</taxon>
        <taxon>Endopterygota</taxon>
        <taxon>Coleoptera</taxon>
        <taxon>Polyphaga</taxon>
        <taxon>Cucujiformia</taxon>
        <taxon>Chrysomeloidea</taxon>
        <taxon>Chrysomelidae</taxon>
        <taxon>Galerucinae</taxon>
        <taxon>Alticini</taxon>
        <taxon>Psylliodes</taxon>
    </lineage>
</organism>
<gene>
    <name evidence="9" type="ORF">PSYICH_LOCUS12930</name>
</gene>
<evidence type="ECO:0000256" key="3">
    <source>
        <dbReference type="ARBA" id="ARBA00022723"/>
    </source>
</evidence>
<dbReference type="AlphaFoldDB" id="A0A9P0D4I1"/>
<evidence type="ECO:0000256" key="2">
    <source>
        <dbReference type="ARBA" id="ARBA00006171"/>
    </source>
</evidence>
<dbReference type="EMBL" id="OV651818">
    <property type="protein sequence ID" value="CAH1112141.1"/>
    <property type="molecule type" value="Genomic_DNA"/>
</dbReference>
<dbReference type="SFLD" id="SFLDG01129">
    <property type="entry name" value="C1.5:_HAD__Beta-PGM__Phosphata"/>
    <property type="match status" value="1"/>
</dbReference>
<dbReference type="InterPro" id="IPR006439">
    <property type="entry name" value="HAD-SF_hydro_IA"/>
</dbReference>
<evidence type="ECO:0000256" key="1">
    <source>
        <dbReference type="ARBA" id="ARBA00001946"/>
    </source>
</evidence>
<evidence type="ECO:0000256" key="8">
    <source>
        <dbReference type="ARBA" id="ARBA00083904"/>
    </source>
</evidence>
<dbReference type="InterPro" id="IPR023214">
    <property type="entry name" value="HAD_sf"/>
</dbReference>
<dbReference type="GO" id="GO:1990738">
    <property type="term" value="F:pseudouridine 5'-phosphatase activity"/>
    <property type="evidence" value="ECO:0007669"/>
    <property type="project" value="UniProtKB-EC"/>
</dbReference>
<dbReference type="OrthoDB" id="40579at2759"/>
<dbReference type="Proteomes" id="UP001153636">
    <property type="component" value="Chromosome 6"/>
</dbReference>
<keyword evidence="10" id="KW-1185">Reference proteome</keyword>
<evidence type="ECO:0000256" key="6">
    <source>
        <dbReference type="ARBA" id="ARBA00052504"/>
    </source>
</evidence>
<evidence type="ECO:0000256" key="5">
    <source>
        <dbReference type="ARBA" id="ARBA00022842"/>
    </source>
</evidence>
<accession>A0A9P0D4I1</accession>
<dbReference type="Pfam" id="PF13419">
    <property type="entry name" value="HAD_2"/>
    <property type="match status" value="1"/>
</dbReference>
<keyword evidence="3" id="KW-0479">Metal-binding</keyword>
<dbReference type="Gene3D" id="3.40.50.1000">
    <property type="entry name" value="HAD superfamily/HAD-like"/>
    <property type="match status" value="1"/>
</dbReference>
<protein>
    <recommendedName>
        <fullName evidence="7">pseudouridine 5'-phosphatase</fullName>
        <ecNumber evidence="7">3.1.3.96</ecNumber>
    </recommendedName>
    <alternativeName>
        <fullName evidence="8">Pseudouridine-5'-monophosphatase</fullName>
    </alternativeName>
</protein>
<dbReference type="InterPro" id="IPR036412">
    <property type="entry name" value="HAD-like_sf"/>
</dbReference>
<dbReference type="GO" id="GO:0046872">
    <property type="term" value="F:metal ion binding"/>
    <property type="evidence" value="ECO:0007669"/>
    <property type="project" value="UniProtKB-KW"/>
</dbReference>
<evidence type="ECO:0000256" key="7">
    <source>
        <dbReference type="ARBA" id="ARBA00066578"/>
    </source>
</evidence>
<evidence type="ECO:0000313" key="9">
    <source>
        <dbReference type="EMBL" id="CAH1112141.1"/>
    </source>
</evidence>
<dbReference type="EC" id="3.1.3.96" evidence="7"/>
<dbReference type="SFLD" id="SFLDS00003">
    <property type="entry name" value="Haloacid_Dehalogenase"/>
    <property type="match status" value="1"/>
</dbReference>
<proteinExistence type="inferred from homology"/>
<dbReference type="PANTHER" id="PTHR18901">
    <property type="entry name" value="2-DEOXYGLUCOSE-6-PHOSPHATE PHOSPHATASE 2"/>
    <property type="match status" value="1"/>
</dbReference>
<dbReference type="SUPFAM" id="SSF56784">
    <property type="entry name" value="HAD-like"/>
    <property type="match status" value="1"/>
</dbReference>
<sequence length="236" mass="26302">MAAKEKPTKPIKVTHVIFDLDGVIIESESVYEKIAAEIAEEYGKTYPIEVRAKVMGTPEPETARIICQELNLPITQEQFIKKYEEKVKKYLTNPDLLPGVEDLIKHLHASGIPMAVATSSREDLMQMKTKNYSNLMSLFSHVVCGSSDPEVKLGKPNPDIFLVCASRFAKKPCLCHVLVFEDSPNGVAAARTAGMQVVMIPNPDLPKDNPMRTNANQVISTFSEFSYEDFGFPPRK</sequence>
<comment type="similarity">
    <text evidence="2">Belongs to the HAD-like hydrolase superfamily. CbbY/CbbZ/Gph/YieH family.</text>
</comment>
<comment type="cofactor">
    <cofactor evidence="1">
        <name>Mg(2+)</name>
        <dbReference type="ChEBI" id="CHEBI:18420"/>
    </cofactor>
</comment>
<comment type="catalytic activity">
    <reaction evidence="6">
        <text>psi-UMP + H2O = pseudouridine + phosphate</text>
        <dbReference type="Rhea" id="RHEA:10944"/>
        <dbReference type="ChEBI" id="CHEBI:15377"/>
        <dbReference type="ChEBI" id="CHEBI:17802"/>
        <dbReference type="ChEBI" id="CHEBI:43474"/>
        <dbReference type="ChEBI" id="CHEBI:58380"/>
        <dbReference type="EC" id="3.1.3.96"/>
    </reaction>
</comment>